<feature type="compositionally biased region" description="Polar residues" evidence="1">
    <location>
        <begin position="53"/>
        <end position="62"/>
    </location>
</feature>
<dbReference type="AlphaFoldDB" id="A0AAX4IZL6"/>
<dbReference type="RefSeq" id="XP_062785838.1">
    <property type="nucleotide sequence ID" value="XM_062929787.1"/>
</dbReference>
<keyword evidence="4" id="KW-1185">Reference proteome</keyword>
<gene>
    <name evidence="3" type="ORF">CDEST_13631</name>
</gene>
<organism evidence="3 4">
    <name type="scientific">Colletotrichum destructivum</name>
    <dbReference type="NCBI Taxonomy" id="34406"/>
    <lineage>
        <taxon>Eukaryota</taxon>
        <taxon>Fungi</taxon>
        <taxon>Dikarya</taxon>
        <taxon>Ascomycota</taxon>
        <taxon>Pezizomycotina</taxon>
        <taxon>Sordariomycetes</taxon>
        <taxon>Hypocreomycetidae</taxon>
        <taxon>Glomerellales</taxon>
        <taxon>Glomerellaceae</taxon>
        <taxon>Colletotrichum</taxon>
        <taxon>Colletotrichum destructivum species complex</taxon>
    </lineage>
</organism>
<evidence type="ECO:0000313" key="3">
    <source>
        <dbReference type="EMBL" id="WQF88617.1"/>
    </source>
</evidence>
<keyword evidence="2" id="KW-1133">Transmembrane helix</keyword>
<feature type="transmembrane region" description="Helical" evidence="2">
    <location>
        <begin position="338"/>
        <end position="359"/>
    </location>
</feature>
<dbReference type="Proteomes" id="UP001322277">
    <property type="component" value="Chromosome 9"/>
</dbReference>
<name>A0AAX4IZL6_9PEZI</name>
<evidence type="ECO:0000256" key="1">
    <source>
        <dbReference type="SAM" id="MobiDB-lite"/>
    </source>
</evidence>
<feature type="transmembrane region" description="Helical" evidence="2">
    <location>
        <begin position="297"/>
        <end position="318"/>
    </location>
</feature>
<reference evidence="4" key="1">
    <citation type="journal article" date="2023" name="bioRxiv">
        <title>Complete genome of the Medicago anthracnose fungus, Colletotrichum destructivum, reveals a mini-chromosome-like region within a core chromosome.</title>
        <authorList>
            <person name="Lapalu N."/>
            <person name="Simon A."/>
            <person name="Lu A."/>
            <person name="Plaumann P.-L."/>
            <person name="Amselem J."/>
            <person name="Pigne S."/>
            <person name="Auger A."/>
            <person name="Koch C."/>
            <person name="Dallery J.-F."/>
            <person name="O'Connell R.J."/>
        </authorList>
    </citation>
    <scope>NUCLEOTIDE SEQUENCE [LARGE SCALE GENOMIC DNA]</scope>
    <source>
        <strain evidence="4">CBS 520.97</strain>
    </source>
</reference>
<evidence type="ECO:0000256" key="2">
    <source>
        <dbReference type="SAM" id="Phobius"/>
    </source>
</evidence>
<sequence>MRTHTYILTYMYRTPASLSLPLSLSLYISCLVGIRKRLDPKPHTSHEARQSGERTNPPSLSFLTPLHAFTDQSSSRRQRGTGSESPKRGVCGVRLFDLLPSHSQNSNQWSIAATEHRRSLIDNAKYYRQNLNTSFSLPLLFPFPSHACLRPPPIIHLSLALPLLASDSNFTGPVSRGSRVVRSSTTRSQISFGGQISLRWAREREREREEGGGPICTSSRVPRFLSYQNIATPQRSITKRVPPSQNTTLPGGRSLFWDGQGHDETTAHIGVCFFWGHPLPVASSDGSRHASRSAVVASVRLGLGAVFFFLLLELQVLTDLNGLPGRLSAVFPACSWPMMGPLVLPVSCLVLVCTHPLLLNNTFGDEWPT</sequence>
<keyword evidence="2" id="KW-0812">Transmembrane</keyword>
<feature type="region of interest" description="Disordered" evidence="1">
    <location>
        <begin position="39"/>
        <end position="62"/>
    </location>
</feature>
<protein>
    <submittedName>
        <fullName evidence="3">Uncharacterized protein</fullName>
    </submittedName>
</protein>
<proteinExistence type="predicted"/>
<keyword evidence="2" id="KW-0472">Membrane</keyword>
<dbReference type="KEGG" id="cdet:87950131"/>
<dbReference type="GeneID" id="87950131"/>
<accession>A0AAX4IZL6</accession>
<evidence type="ECO:0000313" key="4">
    <source>
        <dbReference type="Proteomes" id="UP001322277"/>
    </source>
</evidence>
<feature type="compositionally biased region" description="Basic and acidic residues" evidence="1">
    <location>
        <begin position="39"/>
        <end position="52"/>
    </location>
</feature>
<dbReference type="EMBL" id="CP137313">
    <property type="protein sequence ID" value="WQF88617.1"/>
    <property type="molecule type" value="Genomic_DNA"/>
</dbReference>